<protein>
    <submittedName>
        <fullName evidence="1">Uncharacterized protein</fullName>
    </submittedName>
</protein>
<evidence type="ECO:0000313" key="2">
    <source>
        <dbReference type="Proteomes" id="UP000266723"/>
    </source>
</evidence>
<proteinExistence type="predicted"/>
<gene>
    <name evidence="1" type="ORF">DY000_02023104</name>
</gene>
<keyword evidence="2" id="KW-1185">Reference proteome</keyword>
<sequence length="96" mass="10454">MSCGWIAGGGGGRKAPGYTTQKATMELAIDFSRLLDYTTRKTSIGEQNKLAALQMESLVVVCLWEVGGEVEQIPNIRKFQFGQLQRSCAVSCTHGQ</sequence>
<name>A0ABQ7ED90_BRACR</name>
<accession>A0ABQ7ED90</accession>
<dbReference type="EMBL" id="QGKV02000299">
    <property type="protein sequence ID" value="KAF3594325.1"/>
    <property type="molecule type" value="Genomic_DNA"/>
</dbReference>
<evidence type="ECO:0000313" key="1">
    <source>
        <dbReference type="EMBL" id="KAF3594325.1"/>
    </source>
</evidence>
<organism evidence="1 2">
    <name type="scientific">Brassica cretica</name>
    <name type="common">Mustard</name>
    <dbReference type="NCBI Taxonomy" id="69181"/>
    <lineage>
        <taxon>Eukaryota</taxon>
        <taxon>Viridiplantae</taxon>
        <taxon>Streptophyta</taxon>
        <taxon>Embryophyta</taxon>
        <taxon>Tracheophyta</taxon>
        <taxon>Spermatophyta</taxon>
        <taxon>Magnoliopsida</taxon>
        <taxon>eudicotyledons</taxon>
        <taxon>Gunneridae</taxon>
        <taxon>Pentapetalae</taxon>
        <taxon>rosids</taxon>
        <taxon>malvids</taxon>
        <taxon>Brassicales</taxon>
        <taxon>Brassicaceae</taxon>
        <taxon>Brassiceae</taxon>
        <taxon>Brassica</taxon>
    </lineage>
</organism>
<dbReference type="Proteomes" id="UP000266723">
    <property type="component" value="Unassembled WGS sequence"/>
</dbReference>
<comment type="caution">
    <text evidence="1">The sequence shown here is derived from an EMBL/GenBank/DDBJ whole genome shotgun (WGS) entry which is preliminary data.</text>
</comment>
<reference evidence="1 2" key="1">
    <citation type="journal article" date="2020" name="BMC Genomics">
        <title>Intraspecific diversification of the crop wild relative Brassica cretica Lam. using demographic model selection.</title>
        <authorList>
            <person name="Kioukis A."/>
            <person name="Michalopoulou V.A."/>
            <person name="Briers L."/>
            <person name="Pirintsos S."/>
            <person name="Studholme D.J."/>
            <person name="Pavlidis P."/>
            <person name="Sarris P.F."/>
        </authorList>
    </citation>
    <scope>NUCLEOTIDE SEQUENCE [LARGE SCALE GENOMIC DNA]</scope>
    <source>
        <strain evidence="2">cv. PFS-1207/04</strain>
    </source>
</reference>